<gene>
    <name evidence="4 5" type="primary">rps2</name>
</gene>
<comment type="similarity">
    <text evidence="1 4">Belongs to the universal ribosomal protein uS2 family.</text>
</comment>
<organism evidence="5">
    <name type="scientific">Pseudobryopsis hainanensis</name>
    <dbReference type="NCBI Taxonomy" id="2320808"/>
    <lineage>
        <taxon>Eukaryota</taxon>
        <taxon>Viridiplantae</taxon>
        <taxon>Chlorophyta</taxon>
        <taxon>core chlorophytes</taxon>
        <taxon>Ulvophyceae</taxon>
        <taxon>TCBD clade</taxon>
        <taxon>Bryopsidales</taxon>
        <taxon>Bryopsidineae</taxon>
        <taxon>Pseudobryopsidaceae</taxon>
        <taxon>Pseudobryopsis</taxon>
    </lineage>
</organism>
<evidence type="ECO:0000256" key="1">
    <source>
        <dbReference type="ARBA" id="ARBA00006242"/>
    </source>
</evidence>
<dbReference type="EMBL" id="MH591091">
    <property type="protein sequence ID" value="AYC64213.1"/>
    <property type="molecule type" value="Genomic_DNA"/>
</dbReference>
<geneLocation type="chloroplast" evidence="5"/>
<dbReference type="GO" id="GO:0006412">
    <property type="term" value="P:translation"/>
    <property type="evidence" value="ECO:0007669"/>
    <property type="project" value="UniProtKB-UniRule"/>
</dbReference>
<dbReference type="InterPro" id="IPR001865">
    <property type="entry name" value="Ribosomal_uS2"/>
</dbReference>
<dbReference type="PROSITE" id="PS00962">
    <property type="entry name" value="RIBOSOMAL_S2_1"/>
    <property type="match status" value="1"/>
</dbReference>
<dbReference type="PANTHER" id="PTHR12534">
    <property type="entry name" value="30S RIBOSOMAL PROTEIN S2 PROKARYOTIC AND ORGANELLAR"/>
    <property type="match status" value="1"/>
</dbReference>
<dbReference type="GO" id="GO:0005763">
    <property type="term" value="C:mitochondrial small ribosomal subunit"/>
    <property type="evidence" value="ECO:0007669"/>
    <property type="project" value="TreeGrafter"/>
</dbReference>
<keyword evidence="2 4" id="KW-0689">Ribosomal protein</keyword>
<dbReference type="Pfam" id="PF00318">
    <property type="entry name" value="Ribosomal_S2"/>
    <property type="match status" value="1"/>
</dbReference>
<reference evidence="5" key="1">
    <citation type="submission" date="2018-07" db="EMBL/GenBank/DDBJ databases">
        <authorList>
            <person name="Cremen M.C."/>
            <person name="Leliaert F."/>
            <person name="West J."/>
            <person name="Lam D.W."/>
            <person name="Shimada S."/>
            <person name="Lopez-Bautista J.M."/>
            <person name="Verbruggen H."/>
        </authorList>
    </citation>
    <scope>NUCLEOTIDE SEQUENCE</scope>
</reference>
<name>A0A3S5WZZ2_9CHLO</name>
<dbReference type="GO" id="GO:0003735">
    <property type="term" value="F:structural constituent of ribosome"/>
    <property type="evidence" value="ECO:0007669"/>
    <property type="project" value="InterPro"/>
</dbReference>
<accession>A0A3S5WZZ2</accession>
<dbReference type="NCBIfam" id="TIGR01011">
    <property type="entry name" value="rpsB_bact"/>
    <property type="match status" value="1"/>
</dbReference>
<evidence type="ECO:0000256" key="4">
    <source>
        <dbReference type="HAMAP-Rule" id="MF_00291"/>
    </source>
</evidence>
<evidence type="ECO:0000256" key="3">
    <source>
        <dbReference type="ARBA" id="ARBA00023274"/>
    </source>
</evidence>
<dbReference type="InterPro" id="IPR005706">
    <property type="entry name" value="Ribosomal_uS2_bac/mit/plastid"/>
</dbReference>
<proteinExistence type="inferred from homology"/>
<reference evidence="5" key="2">
    <citation type="journal article" date="2019" name="Mol. Phylogenet. Evol.">
        <title>Reassessment of the classification of bryopsidales (chlorophyta) based on chloroplast phylogenomic analyses.</title>
        <authorList>
            <person name="Cremen M.C."/>
            <person name="Leliaert F."/>
            <person name="West J."/>
            <person name="Lam D.W."/>
            <person name="Shimada S."/>
            <person name="Lopez-Bautista J.M."/>
            <person name="Verbruggen H."/>
        </authorList>
    </citation>
    <scope>NUCLEOTIDE SEQUENCE</scope>
</reference>
<keyword evidence="3 4" id="KW-0687">Ribonucleoprotein</keyword>
<dbReference type="AlphaFoldDB" id="A0A3S5WZZ2"/>
<dbReference type="GO" id="GO:0009507">
    <property type="term" value="C:chloroplast"/>
    <property type="evidence" value="ECO:0007669"/>
    <property type="project" value="UniProtKB-SubCell"/>
</dbReference>
<keyword evidence="5" id="KW-0150">Chloroplast</keyword>
<protein>
    <recommendedName>
        <fullName evidence="4">Small ribosomal subunit protein uS2c</fullName>
    </recommendedName>
</protein>
<comment type="subcellular location">
    <subcellularLocation>
        <location evidence="4">Plastid</location>
        <location evidence="4">Chloroplast</location>
    </subcellularLocation>
</comment>
<dbReference type="Gene3D" id="1.10.287.610">
    <property type="entry name" value="Helix hairpin bin"/>
    <property type="match status" value="1"/>
</dbReference>
<dbReference type="Gene3D" id="3.40.50.10490">
    <property type="entry name" value="Glucose-6-phosphate isomerase like protein, domain 1"/>
    <property type="match status" value="1"/>
</dbReference>
<dbReference type="HAMAP" id="MF_00291_B">
    <property type="entry name" value="Ribosomal_uS2_B"/>
    <property type="match status" value="1"/>
</dbReference>
<dbReference type="PANTHER" id="PTHR12534:SF0">
    <property type="entry name" value="SMALL RIBOSOMAL SUBUNIT PROTEIN US2M"/>
    <property type="match status" value="1"/>
</dbReference>
<dbReference type="InterPro" id="IPR018130">
    <property type="entry name" value="Ribosomal_uS2_CS"/>
</dbReference>
<dbReference type="SUPFAM" id="SSF52313">
    <property type="entry name" value="Ribosomal protein S2"/>
    <property type="match status" value="1"/>
</dbReference>
<evidence type="ECO:0000256" key="2">
    <source>
        <dbReference type="ARBA" id="ARBA00022980"/>
    </source>
</evidence>
<sequence length="232" mass="26085">MTLLQKLLDAGVHLGHPRRQWNPKMAPYIYTEKNGTHIIDLIQTAARLSACSKFLTQQVAQGKTVLLVGTKKQAARIVESVAREADIFFVNERWLGGLITNWKTLKQSIQRLKEFEECNSHSATFSKKEQARQRKQWARLNKYLGGVKNMKAPPDIVIIIGQPRELNAVRECQKENIRTVTLLDTDGDPSLADLFVPGNDDSIASLELVLNTLGAAIQRGQELYAASHQKDR</sequence>
<keyword evidence="5" id="KW-0934">Plastid</keyword>
<evidence type="ECO:0000313" key="5">
    <source>
        <dbReference type="EMBL" id="AYC64213.1"/>
    </source>
</evidence>
<dbReference type="CDD" id="cd01425">
    <property type="entry name" value="RPS2"/>
    <property type="match status" value="1"/>
</dbReference>
<dbReference type="PRINTS" id="PR00395">
    <property type="entry name" value="RIBOSOMALS2"/>
</dbReference>
<dbReference type="InterPro" id="IPR023591">
    <property type="entry name" value="Ribosomal_uS2_flav_dom_sf"/>
</dbReference>